<evidence type="ECO:0000313" key="2">
    <source>
        <dbReference type="EMBL" id="AXJ02484.1"/>
    </source>
</evidence>
<keyword evidence="3" id="KW-1185">Reference proteome</keyword>
<dbReference type="SUPFAM" id="SSF143422">
    <property type="entry name" value="Transposase IS200-like"/>
    <property type="match status" value="1"/>
</dbReference>
<sequence>MRGFDYSQSGLYFVTFCVQDRLCLFTRIRRNKLELNEAGRMVQAEWEKLPMRFLDIRLHEFVVMPNHFHAIIEIEKGDENGDWSLPGGADLQECQVPKPYQENGFQKEKSPGTKKLGQIVGAFKSITTVKYIEGVKTRNWPQFDGRLWQRSYWEHVIRNETAYRHISGYIITNPEKWAQDRLNMPE</sequence>
<dbReference type="GO" id="GO:0004803">
    <property type="term" value="F:transposase activity"/>
    <property type="evidence" value="ECO:0007669"/>
    <property type="project" value="InterPro"/>
</dbReference>
<organism evidence="2 3">
    <name type="scientific">Cyclonatronum proteinivorum</name>
    <dbReference type="NCBI Taxonomy" id="1457365"/>
    <lineage>
        <taxon>Bacteria</taxon>
        <taxon>Pseudomonadati</taxon>
        <taxon>Balneolota</taxon>
        <taxon>Balneolia</taxon>
        <taxon>Balneolales</taxon>
        <taxon>Cyclonatronaceae</taxon>
        <taxon>Cyclonatronum</taxon>
    </lineage>
</organism>
<accession>A0A345UPT2</accession>
<gene>
    <name evidence="2" type="ORF">CYPRO_3251</name>
</gene>
<reference evidence="2 3" key="1">
    <citation type="submission" date="2018-03" db="EMBL/GenBank/DDBJ databases">
        <title>Phenotypic and genomic properties of Cyclonatronum proteinivorum gen. nov., sp. nov., a haloalkaliphilic bacteroidete from soda lakes possessing Na+-translocating rhodopsin.</title>
        <authorList>
            <person name="Toshchakov S.V."/>
            <person name="Korzhenkov A."/>
            <person name="Samarov N.I."/>
            <person name="Kublanov I.V."/>
            <person name="Muntyan M.S."/>
            <person name="Sorokin D.Y."/>
        </authorList>
    </citation>
    <scope>NUCLEOTIDE SEQUENCE [LARGE SCALE GENOMIC DNA]</scope>
    <source>
        <strain evidence="2 3">Omega</strain>
    </source>
</reference>
<dbReference type="InterPro" id="IPR036515">
    <property type="entry name" value="Transposase_17_sf"/>
</dbReference>
<feature type="domain" description="Transposase IS200-like" evidence="1">
    <location>
        <begin position="7"/>
        <end position="173"/>
    </location>
</feature>
<evidence type="ECO:0000259" key="1">
    <source>
        <dbReference type="SMART" id="SM01321"/>
    </source>
</evidence>
<dbReference type="Gene3D" id="3.30.70.1290">
    <property type="entry name" value="Transposase IS200-like"/>
    <property type="match status" value="1"/>
</dbReference>
<dbReference type="SMART" id="SM01321">
    <property type="entry name" value="Y1_Tnp"/>
    <property type="match status" value="1"/>
</dbReference>
<dbReference type="InterPro" id="IPR002686">
    <property type="entry name" value="Transposase_17"/>
</dbReference>
<dbReference type="EMBL" id="CP027806">
    <property type="protein sequence ID" value="AXJ02484.1"/>
    <property type="molecule type" value="Genomic_DNA"/>
</dbReference>
<proteinExistence type="predicted"/>
<dbReference type="KEGG" id="cprv:CYPRO_3251"/>
<dbReference type="PANTHER" id="PTHR36966">
    <property type="entry name" value="REP-ASSOCIATED TYROSINE TRANSPOSASE"/>
    <property type="match status" value="1"/>
</dbReference>
<protein>
    <submittedName>
        <fullName evidence="2">REP element-mobilizing transposase RayT</fullName>
    </submittedName>
</protein>
<dbReference type="PANTHER" id="PTHR36966:SF1">
    <property type="entry name" value="REP-ASSOCIATED TYROSINE TRANSPOSASE"/>
    <property type="match status" value="1"/>
</dbReference>
<dbReference type="GO" id="GO:0006313">
    <property type="term" value="P:DNA transposition"/>
    <property type="evidence" value="ECO:0007669"/>
    <property type="project" value="InterPro"/>
</dbReference>
<dbReference type="AlphaFoldDB" id="A0A345UPT2"/>
<name>A0A345UPT2_9BACT</name>
<dbReference type="InterPro" id="IPR052715">
    <property type="entry name" value="RAYT_transposase"/>
</dbReference>
<dbReference type="GO" id="GO:0043565">
    <property type="term" value="F:sequence-specific DNA binding"/>
    <property type="evidence" value="ECO:0007669"/>
    <property type="project" value="TreeGrafter"/>
</dbReference>
<dbReference type="Proteomes" id="UP000254808">
    <property type="component" value="Chromosome"/>
</dbReference>
<evidence type="ECO:0000313" key="3">
    <source>
        <dbReference type="Proteomes" id="UP000254808"/>
    </source>
</evidence>